<name>A0A1G2AQ67_9BACT</name>
<dbReference type="Pfam" id="PF13489">
    <property type="entry name" value="Methyltransf_23"/>
    <property type="match status" value="1"/>
</dbReference>
<evidence type="ECO:0000313" key="2">
    <source>
        <dbReference type="Proteomes" id="UP000177165"/>
    </source>
</evidence>
<gene>
    <name evidence="1" type="ORF">A3B74_04160</name>
</gene>
<dbReference type="InterPro" id="IPR029063">
    <property type="entry name" value="SAM-dependent_MTases_sf"/>
</dbReference>
<dbReference type="SUPFAM" id="SSF53335">
    <property type="entry name" value="S-adenosyl-L-methionine-dependent methyltransferases"/>
    <property type="match status" value="1"/>
</dbReference>
<dbReference type="CDD" id="cd02440">
    <property type="entry name" value="AdoMet_MTases"/>
    <property type="match status" value="1"/>
</dbReference>
<proteinExistence type="predicted"/>
<protein>
    <recommendedName>
        <fullName evidence="3">Methyltransferase type 11 domain-containing protein</fullName>
    </recommendedName>
</protein>
<dbReference type="Proteomes" id="UP000177165">
    <property type="component" value="Unassembled WGS sequence"/>
</dbReference>
<dbReference type="STRING" id="1798540.A3B74_04160"/>
<organism evidence="1 2">
    <name type="scientific">Candidatus Kerfeldbacteria bacterium RIFCSPHIGHO2_02_FULL_42_14</name>
    <dbReference type="NCBI Taxonomy" id="1798540"/>
    <lineage>
        <taxon>Bacteria</taxon>
        <taxon>Candidatus Kerfeldiibacteriota</taxon>
    </lineage>
</organism>
<accession>A0A1G2AQ67</accession>
<sequence>MVEFNPNWYKKFIEKSNEKNLLINKVSELLDGKPKNSCLEIGLGISPYFAKELSKLFNRYVIIEREVFNGEIPENVELIQANWEDKKIDKKFDVIVASHVIYYFRNKKKALEKMLASLNKDGRIFFVVNGSTADYGHLKLAFSKMLDIKYQFTYDELKKLLQGTNFKEYTLPSIINFKNYDELHEILKLSFDTYPKEYVKFKPKIIEYFKKNVRGKKFVIDQKIFEVIL</sequence>
<dbReference type="EMBL" id="MHKB01000011">
    <property type="protein sequence ID" value="OGY79048.1"/>
    <property type="molecule type" value="Genomic_DNA"/>
</dbReference>
<dbReference type="AlphaFoldDB" id="A0A1G2AQ67"/>
<reference evidence="1 2" key="1">
    <citation type="journal article" date="2016" name="Nat. Commun.">
        <title>Thousands of microbial genomes shed light on interconnected biogeochemical processes in an aquifer system.</title>
        <authorList>
            <person name="Anantharaman K."/>
            <person name="Brown C.T."/>
            <person name="Hug L.A."/>
            <person name="Sharon I."/>
            <person name="Castelle C.J."/>
            <person name="Probst A.J."/>
            <person name="Thomas B.C."/>
            <person name="Singh A."/>
            <person name="Wilkins M.J."/>
            <person name="Karaoz U."/>
            <person name="Brodie E.L."/>
            <person name="Williams K.H."/>
            <person name="Hubbard S.S."/>
            <person name="Banfield J.F."/>
        </authorList>
    </citation>
    <scope>NUCLEOTIDE SEQUENCE [LARGE SCALE GENOMIC DNA]</scope>
</reference>
<evidence type="ECO:0000313" key="1">
    <source>
        <dbReference type="EMBL" id="OGY79048.1"/>
    </source>
</evidence>
<dbReference type="Gene3D" id="3.40.50.150">
    <property type="entry name" value="Vaccinia Virus protein VP39"/>
    <property type="match status" value="1"/>
</dbReference>
<comment type="caution">
    <text evidence="1">The sequence shown here is derived from an EMBL/GenBank/DDBJ whole genome shotgun (WGS) entry which is preliminary data.</text>
</comment>
<evidence type="ECO:0008006" key="3">
    <source>
        <dbReference type="Google" id="ProtNLM"/>
    </source>
</evidence>